<dbReference type="EMBL" id="GBRH01176432">
    <property type="protein sequence ID" value="JAE21464.1"/>
    <property type="molecule type" value="Transcribed_RNA"/>
</dbReference>
<sequence>MIHNIHKIVEEYTAAPTKLLIQLLKMLSNAEQQLAEDKLMYIHHILCNLILLSLPFTS</sequence>
<dbReference type="AlphaFoldDB" id="A0A0A9GDC6"/>
<evidence type="ECO:0000313" key="1">
    <source>
        <dbReference type="EMBL" id="JAE21464.1"/>
    </source>
</evidence>
<protein>
    <submittedName>
        <fullName evidence="1">Uncharacterized protein</fullName>
    </submittedName>
</protein>
<name>A0A0A9GDC6_ARUDO</name>
<reference evidence="1" key="1">
    <citation type="submission" date="2014-09" db="EMBL/GenBank/DDBJ databases">
        <authorList>
            <person name="Magalhaes I.L.F."/>
            <person name="Oliveira U."/>
            <person name="Santos F.R."/>
            <person name="Vidigal T.H.D.A."/>
            <person name="Brescovit A.D."/>
            <person name="Santos A.J."/>
        </authorList>
    </citation>
    <scope>NUCLEOTIDE SEQUENCE</scope>
    <source>
        <tissue evidence="1">Shoot tissue taken approximately 20 cm above the soil surface</tissue>
    </source>
</reference>
<accession>A0A0A9GDC6</accession>
<proteinExistence type="predicted"/>
<organism evidence="1">
    <name type="scientific">Arundo donax</name>
    <name type="common">Giant reed</name>
    <name type="synonym">Donax arundinaceus</name>
    <dbReference type="NCBI Taxonomy" id="35708"/>
    <lineage>
        <taxon>Eukaryota</taxon>
        <taxon>Viridiplantae</taxon>
        <taxon>Streptophyta</taxon>
        <taxon>Embryophyta</taxon>
        <taxon>Tracheophyta</taxon>
        <taxon>Spermatophyta</taxon>
        <taxon>Magnoliopsida</taxon>
        <taxon>Liliopsida</taxon>
        <taxon>Poales</taxon>
        <taxon>Poaceae</taxon>
        <taxon>PACMAD clade</taxon>
        <taxon>Arundinoideae</taxon>
        <taxon>Arundineae</taxon>
        <taxon>Arundo</taxon>
    </lineage>
</organism>
<reference evidence="1" key="2">
    <citation type="journal article" date="2015" name="Data Brief">
        <title>Shoot transcriptome of the giant reed, Arundo donax.</title>
        <authorList>
            <person name="Barrero R.A."/>
            <person name="Guerrero F.D."/>
            <person name="Moolhuijzen P."/>
            <person name="Goolsby J.A."/>
            <person name="Tidwell J."/>
            <person name="Bellgard S.E."/>
            <person name="Bellgard M.I."/>
        </authorList>
    </citation>
    <scope>NUCLEOTIDE SEQUENCE</scope>
    <source>
        <tissue evidence="1">Shoot tissue taken approximately 20 cm above the soil surface</tissue>
    </source>
</reference>